<protein>
    <recommendedName>
        <fullName evidence="3">DUF6545 domain-containing protein</fullName>
    </recommendedName>
</protein>
<feature type="transmembrane region" description="Helical" evidence="2">
    <location>
        <begin position="32"/>
        <end position="52"/>
    </location>
</feature>
<feature type="transmembrane region" description="Helical" evidence="2">
    <location>
        <begin position="187"/>
        <end position="208"/>
    </location>
</feature>
<gene>
    <name evidence="4" type="ORF">C0216_10345</name>
</gene>
<keyword evidence="2" id="KW-0812">Transmembrane</keyword>
<evidence type="ECO:0000313" key="5">
    <source>
        <dbReference type="Proteomes" id="UP000252004"/>
    </source>
</evidence>
<reference evidence="4 5" key="1">
    <citation type="submission" date="2018-01" db="EMBL/GenBank/DDBJ databases">
        <title>Draft genome Sequence of streptomyces globosus LZH-48.</title>
        <authorList>
            <person name="Ran K."/>
            <person name="Li Z."/>
            <person name="Wei S."/>
            <person name="Dong R."/>
        </authorList>
    </citation>
    <scope>NUCLEOTIDE SEQUENCE [LARGE SCALE GENOMIC DNA]</scope>
    <source>
        <strain evidence="4 5">LZH-48</strain>
    </source>
</reference>
<name>A0A344TYT8_9ACTN</name>
<dbReference type="Pfam" id="PF20182">
    <property type="entry name" value="DUF6545"/>
    <property type="match status" value="1"/>
</dbReference>
<feature type="transmembrane region" description="Helical" evidence="2">
    <location>
        <begin position="6"/>
        <end position="25"/>
    </location>
</feature>
<dbReference type="InterPro" id="IPR050039">
    <property type="entry name" value="MAB_1171c-like"/>
</dbReference>
<feature type="transmembrane region" description="Helical" evidence="2">
    <location>
        <begin position="105"/>
        <end position="123"/>
    </location>
</feature>
<feature type="transmembrane region" description="Helical" evidence="2">
    <location>
        <begin position="228"/>
        <end position="251"/>
    </location>
</feature>
<feature type="region of interest" description="Disordered" evidence="1">
    <location>
        <begin position="391"/>
        <end position="414"/>
    </location>
</feature>
<evidence type="ECO:0000256" key="2">
    <source>
        <dbReference type="SAM" id="Phobius"/>
    </source>
</evidence>
<sequence>MTDGLILYVPGSVLILALLIKAPTLRRGWDQPLMRAVCAVLFAGCLVMFLAAPPTIAAVNRLTGITNFSAPLVYGALTAFSGSCVVLVLHWSGGPPAAVRRATRLTVAVFGAVTLLIVLLFVRGEAPVERLRDLDTYYANTPWVREMIVCYLLAHTAASSVMTVLCWKWLRRVGPSLRRLRPLRTGLALIVLGGVLDLCYLVSKWAAVGARWAGRDWDALSTYVAPPFAAAAALMVGSGFIVPLVGGSPAWRDYSRYRTLRPLWKELRGFASPSVMTVPLTWWSPIGIRLIHRESVIDDGILALGCWFDPGVRLAAYEAARAEGIGEPQASVVADAAMLAAAVRRRAAADLAGCVGEHREPADRGPDDPHRLDSRPLAELAREFSSSPIVAAVRRAPAEPEPAPRPWEGRNAPG</sequence>
<proteinExistence type="predicted"/>
<feature type="transmembrane region" description="Helical" evidence="2">
    <location>
        <begin position="72"/>
        <end position="93"/>
    </location>
</feature>
<dbReference type="NCBIfam" id="NF042915">
    <property type="entry name" value="MAB_1171c_fam"/>
    <property type="match status" value="1"/>
</dbReference>
<organism evidence="4 5">
    <name type="scientific">Streptomyces globosus</name>
    <dbReference type="NCBI Taxonomy" id="68209"/>
    <lineage>
        <taxon>Bacteria</taxon>
        <taxon>Bacillati</taxon>
        <taxon>Actinomycetota</taxon>
        <taxon>Actinomycetes</taxon>
        <taxon>Kitasatosporales</taxon>
        <taxon>Streptomycetaceae</taxon>
        <taxon>Streptomyces</taxon>
    </lineage>
</organism>
<feature type="domain" description="DUF6545" evidence="3">
    <location>
        <begin position="251"/>
        <end position="386"/>
    </location>
</feature>
<evidence type="ECO:0000259" key="3">
    <source>
        <dbReference type="Pfam" id="PF20182"/>
    </source>
</evidence>
<evidence type="ECO:0000256" key="1">
    <source>
        <dbReference type="SAM" id="MobiDB-lite"/>
    </source>
</evidence>
<keyword evidence="5" id="KW-1185">Reference proteome</keyword>
<dbReference type="AlphaFoldDB" id="A0A344TYT8"/>
<dbReference type="EMBL" id="CP030862">
    <property type="protein sequence ID" value="AXE23809.1"/>
    <property type="molecule type" value="Genomic_DNA"/>
</dbReference>
<keyword evidence="2" id="KW-1133">Transmembrane helix</keyword>
<dbReference type="KEGG" id="sgz:C0216_10345"/>
<dbReference type="OrthoDB" id="4328840at2"/>
<feature type="region of interest" description="Disordered" evidence="1">
    <location>
        <begin position="356"/>
        <end position="375"/>
    </location>
</feature>
<feature type="transmembrane region" description="Helical" evidence="2">
    <location>
        <begin position="143"/>
        <end position="167"/>
    </location>
</feature>
<keyword evidence="2" id="KW-0472">Membrane</keyword>
<dbReference type="Proteomes" id="UP000252004">
    <property type="component" value="Chromosome"/>
</dbReference>
<accession>A0A344TYT8</accession>
<dbReference type="RefSeq" id="WP_114054988.1">
    <property type="nucleotide sequence ID" value="NZ_CP030862.1"/>
</dbReference>
<dbReference type="InterPro" id="IPR046675">
    <property type="entry name" value="DUF6545"/>
</dbReference>
<evidence type="ECO:0000313" key="4">
    <source>
        <dbReference type="EMBL" id="AXE23809.1"/>
    </source>
</evidence>